<gene>
    <name evidence="7" type="ORF">H8K32_11780</name>
</gene>
<feature type="transmembrane region" description="Helical" evidence="6">
    <location>
        <begin position="12"/>
        <end position="35"/>
    </location>
</feature>
<evidence type="ECO:0008006" key="9">
    <source>
        <dbReference type="Google" id="ProtNLM"/>
    </source>
</evidence>
<comment type="caution">
    <text evidence="7">The sequence shown here is derived from an EMBL/GenBank/DDBJ whole genome shotgun (WGS) entry which is preliminary data.</text>
</comment>
<reference evidence="7" key="1">
    <citation type="submission" date="2020-08" db="EMBL/GenBank/DDBJ databases">
        <title>Novel species isolated from subtropical streams in China.</title>
        <authorList>
            <person name="Lu H."/>
        </authorList>
    </citation>
    <scope>NUCLEOTIDE SEQUENCE</scope>
    <source>
        <strain evidence="7">KACC 12607</strain>
    </source>
</reference>
<feature type="transmembrane region" description="Helical" evidence="6">
    <location>
        <begin position="116"/>
        <end position="133"/>
    </location>
</feature>
<feature type="transmembrane region" description="Helical" evidence="6">
    <location>
        <begin position="342"/>
        <end position="359"/>
    </location>
</feature>
<feature type="transmembrane region" description="Helical" evidence="6">
    <location>
        <begin position="47"/>
        <end position="73"/>
    </location>
</feature>
<keyword evidence="5 6" id="KW-0472">Membrane</keyword>
<evidence type="ECO:0000256" key="1">
    <source>
        <dbReference type="ARBA" id="ARBA00004651"/>
    </source>
</evidence>
<name>A0A923KQ68_9BURK</name>
<organism evidence="7 8">
    <name type="scientific">Undibacterium jejuense</name>
    <dbReference type="NCBI Taxonomy" id="1344949"/>
    <lineage>
        <taxon>Bacteria</taxon>
        <taxon>Pseudomonadati</taxon>
        <taxon>Pseudomonadota</taxon>
        <taxon>Betaproteobacteria</taxon>
        <taxon>Burkholderiales</taxon>
        <taxon>Oxalobacteraceae</taxon>
        <taxon>Undibacterium</taxon>
    </lineage>
</organism>
<dbReference type="RefSeq" id="WP_186912734.1">
    <property type="nucleotide sequence ID" value="NZ_JACOFV010000010.1"/>
</dbReference>
<keyword evidence="3 6" id="KW-0812">Transmembrane</keyword>
<comment type="subcellular location">
    <subcellularLocation>
        <location evidence="1">Cell membrane</location>
        <topology evidence="1">Multi-pass membrane protein</topology>
    </subcellularLocation>
</comment>
<feature type="transmembrane region" description="Helical" evidence="6">
    <location>
        <begin position="263"/>
        <end position="281"/>
    </location>
</feature>
<feature type="transmembrane region" description="Helical" evidence="6">
    <location>
        <begin position="371"/>
        <end position="391"/>
    </location>
</feature>
<sequence>MSFSKKFLSSSLLSVIDQGMLSALNLLVGALLIRMVDKNDYGLYGQLYAGGLLAGLVVDSWIAGPLTTVASAVHENTRKLLLRRYWFRQIFCTLLMGGLAFLIVEFVPAATQHANKSWLLGSVFGLYVIGNGLREYGRTVGFIQSDIQSVLRQDFVYVLAVITGLAALMFYQHIDLISVFSVLMGSSLLCALFGRERLIARTNTDSKEMDPGDLEVIVGHQDTITGHGRWAVLGVVVGWLSNYSYVYLSGAWLGLSAIADLNASRLLLMPIPLAVAAWSRVARPEAGRLIASQNWSRLNKLTLFSIAGIELVVLAYVGFLILTLPLLETYVIGSKYHGLDPLIMLWGIYFAVNAVRWIGTSWLMSGGAFRSMFFLGTVTLILVVGITSFSIPYWGSAGAIFALIFVEIFETVVVWKFIFPRLQKPLESVSVNVS</sequence>
<dbReference type="AlphaFoldDB" id="A0A923KQ68"/>
<evidence type="ECO:0000256" key="4">
    <source>
        <dbReference type="ARBA" id="ARBA00022989"/>
    </source>
</evidence>
<dbReference type="InterPro" id="IPR050833">
    <property type="entry name" value="Poly_Biosynth_Transport"/>
</dbReference>
<dbReference type="EMBL" id="JACOFV010000010">
    <property type="protein sequence ID" value="MBC3862784.1"/>
    <property type="molecule type" value="Genomic_DNA"/>
</dbReference>
<dbReference type="PANTHER" id="PTHR30250">
    <property type="entry name" value="PST FAMILY PREDICTED COLANIC ACID TRANSPORTER"/>
    <property type="match status" value="1"/>
</dbReference>
<evidence type="ECO:0000256" key="2">
    <source>
        <dbReference type="ARBA" id="ARBA00022475"/>
    </source>
</evidence>
<keyword evidence="2" id="KW-1003">Cell membrane</keyword>
<evidence type="ECO:0000256" key="5">
    <source>
        <dbReference type="ARBA" id="ARBA00023136"/>
    </source>
</evidence>
<protein>
    <recommendedName>
        <fullName evidence="9">Polysaccharide biosynthesis protein</fullName>
    </recommendedName>
</protein>
<feature type="transmembrane region" description="Helical" evidence="6">
    <location>
        <begin position="397"/>
        <end position="418"/>
    </location>
</feature>
<proteinExistence type="predicted"/>
<dbReference type="PANTHER" id="PTHR30250:SF11">
    <property type="entry name" value="O-ANTIGEN TRANSPORTER-RELATED"/>
    <property type="match status" value="1"/>
</dbReference>
<evidence type="ECO:0000313" key="7">
    <source>
        <dbReference type="EMBL" id="MBC3862784.1"/>
    </source>
</evidence>
<feature type="transmembrane region" description="Helical" evidence="6">
    <location>
        <begin position="230"/>
        <end position="248"/>
    </location>
</feature>
<keyword evidence="8" id="KW-1185">Reference proteome</keyword>
<evidence type="ECO:0000256" key="6">
    <source>
        <dbReference type="SAM" id="Phobius"/>
    </source>
</evidence>
<evidence type="ECO:0000256" key="3">
    <source>
        <dbReference type="ARBA" id="ARBA00022692"/>
    </source>
</evidence>
<keyword evidence="4 6" id="KW-1133">Transmembrane helix</keyword>
<feature type="transmembrane region" description="Helical" evidence="6">
    <location>
        <begin position="177"/>
        <end position="194"/>
    </location>
</feature>
<feature type="transmembrane region" description="Helical" evidence="6">
    <location>
        <begin position="85"/>
        <end position="104"/>
    </location>
</feature>
<evidence type="ECO:0000313" key="8">
    <source>
        <dbReference type="Proteomes" id="UP000634011"/>
    </source>
</evidence>
<dbReference type="Proteomes" id="UP000634011">
    <property type="component" value="Unassembled WGS sequence"/>
</dbReference>
<dbReference type="GO" id="GO:0005886">
    <property type="term" value="C:plasma membrane"/>
    <property type="evidence" value="ECO:0007669"/>
    <property type="project" value="UniProtKB-SubCell"/>
</dbReference>
<accession>A0A923KQ68</accession>
<feature type="transmembrane region" description="Helical" evidence="6">
    <location>
        <begin position="154"/>
        <end position="171"/>
    </location>
</feature>
<feature type="transmembrane region" description="Helical" evidence="6">
    <location>
        <begin position="301"/>
        <end position="322"/>
    </location>
</feature>